<gene>
    <name evidence="3" type="ORF">B0T19DRAFT_458105</name>
</gene>
<dbReference type="Proteomes" id="UP001286456">
    <property type="component" value="Unassembled WGS sequence"/>
</dbReference>
<keyword evidence="4" id="KW-1185">Reference proteome</keyword>
<evidence type="ECO:0000256" key="1">
    <source>
        <dbReference type="SAM" id="Coils"/>
    </source>
</evidence>
<comment type="caution">
    <text evidence="3">The sequence shown here is derived from an EMBL/GenBank/DDBJ whole genome shotgun (WGS) entry which is preliminary data.</text>
</comment>
<feature type="region of interest" description="Disordered" evidence="2">
    <location>
        <begin position="243"/>
        <end position="263"/>
    </location>
</feature>
<evidence type="ECO:0000313" key="3">
    <source>
        <dbReference type="EMBL" id="KAK3333012.1"/>
    </source>
</evidence>
<protein>
    <submittedName>
        <fullName evidence="3">Uncharacterized protein</fullName>
    </submittedName>
</protein>
<keyword evidence="1" id="KW-0175">Coiled coil</keyword>
<name>A0AAE0IY11_9PEZI</name>
<accession>A0AAE0IY11</accession>
<reference evidence="3" key="1">
    <citation type="journal article" date="2023" name="Mol. Phylogenet. Evol.">
        <title>Genome-scale phylogeny and comparative genomics of the fungal order Sordariales.</title>
        <authorList>
            <person name="Hensen N."/>
            <person name="Bonometti L."/>
            <person name="Westerberg I."/>
            <person name="Brannstrom I.O."/>
            <person name="Guillou S."/>
            <person name="Cros-Aarteil S."/>
            <person name="Calhoun S."/>
            <person name="Haridas S."/>
            <person name="Kuo A."/>
            <person name="Mondo S."/>
            <person name="Pangilinan J."/>
            <person name="Riley R."/>
            <person name="LaButti K."/>
            <person name="Andreopoulos B."/>
            <person name="Lipzen A."/>
            <person name="Chen C."/>
            <person name="Yan M."/>
            <person name="Daum C."/>
            <person name="Ng V."/>
            <person name="Clum A."/>
            <person name="Steindorff A."/>
            <person name="Ohm R.A."/>
            <person name="Martin F."/>
            <person name="Silar P."/>
            <person name="Natvig D.O."/>
            <person name="Lalanne C."/>
            <person name="Gautier V."/>
            <person name="Ament-Velasquez S.L."/>
            <person name="Kruys A."/>
            <person name="Hutchinson M.I."/>
            <person name="Powell A.J."/>
            <person name="Barry K."/>
            <person name="Miller A.N."/>
            <person name="Grigoriev I.V."/>
            <person name="Debuchy R."/>
            <person name="Gladieux P."/>
            <person name="Hiltunen Thoren M."/>
            <person name="Johannesson H."/>
        </authorList>
    </citation>
    <scope>NUCLEOTIDE SEQUENCE</scope>
    <source>
        <strain evidence="3">SMH4131-1</strain>
    </source>
</reference>
<sequence>MEPNSQHQLAANPPALGGLTGTETDAELVWSSICSLQIDDCDALRRRLVFLQRTSVGRNPVRKRAANRTGFPILKAGGLMRSGASFAAPDRRLRRASPEVWMARFPGTPPFLTRILLMCQSIKDESNRGGQLIQETVATGMANLESDLARGMTDNTSTLKEVVKELETISLELEKEKWARNKTEQRLEEIEERLANIELGHRNIQQDQAATQEFIGNLKDEFKAEKTSSRALRQDVIKLSKMTGAKLGPSNGKDSHDGSQPSSRLLQGLLRERATQARQINTAAIHMAFALVLTAVVAVDDGNVREAVHR</sequence>
<evidence type="ECO:0000313" key="4">
    <source>
        <dbReference type="Proteomes" id="UP001286456"/>
    </source>
</evidence>
<feature type="coiled-coil region" evidence="1">
    <location>
        <begin position="173"/>
        <end position="207"/>
    </location>
</feature>
<organism evidence="3 4">
    <name type="scientific">Cercophora scortea</name>
    <dbReference type="NCBI Taxonomy" id="314031"/>
    <lineage>
        <taxon>Eukaryota</taxon>
        <taxon>Fungi</taxon>
        <taxon>Dikarya</taxon>
        <taxon>Ascomycota</taxon>
        <taxon>Pezizomycotina</taxon>
        <taxon>Sordariomycetes</taxon>
        <taxon>Sordariomycetidae</taxon>
        <taxon>Sordariales</taxon>
        <taxon>Lasiosphaeriaceae</taxon>
        <taxon>Cercophora</taxon>
    </lineage>
</organism>
<evidence type="ECO:0000256" key="2">
    <source>
        <dbReference type="SAM" id="MobiDB-lite"/>
    </source>
</evidence>
<dbReference type="EMBL" id="JAUEPO010000002">
    <property type="protein sequence ID" value="KAK3333012.1"/>
    <property type="molecule type" value="Genomic_DNA"/>
</dbReference>
<proteinExistence type="predicted"/>
<dbReference type="AlphaFoldDB" id="A0AAE0IY11"/>
<reference evidence="3" key="2">
    <citation type="submission" date="2023-06" db="EMBL/GenBank/DDBJ databases">
        <authorList>
            <consortium name="Lawrence Berkeley National Laboratory"/>
            <person name="Haridas S."/>
            <person name="Hensen N."/>
            <person name="Bonometti L."/>
            <person name="Westerberg I."/>
            <person name="Brannstrom I.O."/>
            <person name="Guillou S."/>
            <person name="Cros-Aarteil S."/>
            <person name="Calhoun S."/>
            <person name="Kuo A."/>
            <person name="Mondo S."/>
            <person name="Pangilinan J."/>
            <person name="Riley R."/>
            <person name="Labutti K."/>
            <person name="Andreopoulos B."/>
            <person name="Lipzen A."/>
            <person name="Chen C."/>
            <person name="Yanf M."/>
            <person name="Daum C."/>
            <person name="Ng V."/>
            <person name="Clum A."/>
            <person name="Steindorff A."/>
            <person name="Ohm R."/>
            <person name="Martin F."/>
            <person name="Silar P."/>
            <person name="Natvig D."/>
            <person name="Lalanne C."/>
            <person name="Gautier V."/>
            <person name="Ament-Velasquez S.L."/>
            <person name="Kruys A."/>
            <person name="Hutchinson M.I."/>
            <person name="Powell A.J."/>
            <person name="Barry K."/>
            <person name="Miller A.N."/>
            <person name="Grigoriev I.V."/>
            <person name="Debuchy R."/>
            <person name="Gladieux P."/>
            <person name="Thoren M.H."/>
            <person name="Johannesson H."/>
        </authorList>
    </citation>
    <scope>NUCLEOTIDE SEQUENCE</scope>
    <source>
        <strain evidence="3">SMH4131-1</strain>
    </source>
</reference>